<keyword evidence="3" id="KW-1185">Reference proteome</keyword>
<name>A0A919UPI4_9ACTN</name>
<reference evidence="2" key="1">
    <citation type="submission" date="2021-01" db="EMBL/GenBank/DDBJ databases">
        <title>Whole genome shotgun sequence of Acrocarpospora phusangensis NBRC 108782.</title>
        <authorList>
            <person name="Komaki H."/>
            <person name="Tamura T."/>
        </authorList>
    </citation>
    <scope>NUCLEOTIDE SEQUENCE</scope>
    <source>
        <strain evidence="2">NBRC 108782</strain>
    </source>
</reference>
<proteinExistence type="predicted"/>
<dbReference type="Proteomes" id="UP000640052">
    <property type="component" value="Unassembled WGS sequence"/>
</dbReference>
<evidence type="ECO:0000256" key="1">
    <source>
        <dbReference type="SAM" id="MobiDB-lite"/>
    </source>
</evidence>
<accession>A0A919UPI4</accession>
<feature type="region of interest" description="Disordered" evidence="1">
    <location>
        <begin position="20"/>
        <end position="83"/>
    </location>
</feature>
<feature type="compositionally biased region" description="Basic and acidic residues" evidence="1">
    <location>
        <begin position="39"/>
        <end position="48"/>
    </location>
</feature>
<dbReference type="AlphaFoldDB" id="A0A919UPI4"/>
<comment type="caution">
    <text evidence="2">The sequence shown here is derived from an EMBL/GenBank/DDBJ whole genome shotgun (WGS) entry which is preliminary data.</text>
</comment>
<sequence>MWLLRGFVWLREHGLVYKRRSKSPTRKDNRAPTESTPSRLEDKPRIDGLNRATPRIVPRQQTTSLTEDQPALVKDKGSGRNDRVDQVDRIQRQETVQTGERPVRQVRVGRQPDVAFGDQPGLQAKVDYSALVKVTPDTEENFFNGLNTLLGSDEELWPHVESLGENDRWWLTHALYLHASNRGTLPPEFDHAAAVARLLKRAGRHTTMPGDPDQAFEREVLSVGGWAGSVLTRELKPPPDQYARVIDGLYNPRGSGGQAIGPLKKDVLRDTLLPALETMMDTEIGYWRRGDEPLEAEPLDRVRGVASYVQDYVARALGPYPLACQDGPYWEGFRYADRVQSTAELPTEPEHLLNYLRNRAQLIGRAAKYDAPLVQASFDGNRAEDVQELDRLLAEFLKGERIWRSVHVLIKRTGAHTGGEGNISIQPILPNETWGTKADWRWRTLRTLVHEFLHRLAHPAFTAKATTIGHGQVLKEGFVDLLTVDVFAKLAEDVGKSPELCRRLLGELGLGTTPKDSLMHADYGQASDSAETIRRAVGDKNVRAAFFLGATHLIGLP</sequence>
<evidence type="ECO:0000313" key="3">
    <source>
        <dbReference type="Proteomes" id="UP000640052"/>
    </source>
</evidence>
<feature type="compositionally biased region" description="Basic and acidic residues" evidence="1">
    <location>
        <begin position="73"/>
        <end position="83"/>
    </location>
</feature>
<gene>
    <name evidence="2" type="ORF">Aph01nite_19700</name>
</gene>
<organism evidence="2 3">
    <name type="scientific">Acrocarpospora phusangensis</name>
    <dbReference type="NCBI Taxonomy" id="1070424"/>
    <lineage>
        <taxon>Bacteria</taxon>
        <taxon>Bacillati</taxon>
        <taxon>Actinomycetota</taxon>
        <taxon>Actinomycetes</taxon>
        <taxon>Streptosporangiales</taxon>
        <taxon>Streptosporangiaceae</taxon>
        <taxon>Acrocarpospora</taxon>
    </lineage>
</organism>
<dbReference type="EMBL" id="BOOA01000012">
    <property type="protein sequence ID" value="GIH23660.1"/>
    <property type="molecule type" value="Genomic_DNA"/>
</dbReference>
<protein>
    <submittedName>
        <fullName evidence="2">Uncharacterized protein</fullName>
    </submittedName>
</protein>
<evidence type="ECO:0000313" key="2">
    <source>
        <dbReference type="EMBL" id="GIH23660.1"/>
    </source>
</evidence>